<keyword evidence="3" id="KW-1185">Reference proteome</keyword>
<reference evidence="2 3" key="1">
    <citation type="submission" date="2017-10" db="EMBL/GenBank/DDBJ databases">
        <title>Nyctiphanis sp. nov., isolated from the stomach of the euphausiid Nyctiphanes simplex (Hansen, 1911) in the Gulf of California.</title>
        <authorList>
            <person name="Gomez-Gil B."/>
            <person name="Aguilar-Mendez M."/>
            <person name="Lopez-Cortes A."/>
            <person name="Gomez-Gutierrez J."/>
            <person name="Roque A."/>
            <person name="Lang E."/>
            <person name="Gonzalez-Castillo A."/>
        </authorList>
    </citation>
    <scope>NUCLEOTIDE SEQUENCE [LARGE SCALE GENOMIC DNA]</scope>
    <source>
        <strain evidence="2 3">CAIM 600</strain>
    </source>
</reference>
<gene>
    <name evidence="2" type="ORF">CS022_15470</name>
</gene>
<dbReference type="Proteomes" id="UP000290287">
    <property type="component" value="Unassembled WGS sequence"/>
</dbReference>
<dbReference type="OrthoDB" id="5739292at2"/>
<sequence>MDYEFRRNTLDGSFHAELSMGHEALGRWLVDEVSTNLEEISEVLSASQHISVSGGEWQRAGKELHLTLSREEALVQTNAVVERELSSEISNDSHEQGDDLRDYDEESVSLCGLEDFNQVLNAWQDFIKRYGAR</sequence>
<dbReference type="AlphaFoldDB" id="A0A4Q0YPI5"/>
<evidence type="ECO:0000313" key="3">
    <source>
        <dbReference type="Proteomes" id="UP000290287"/>
    </source>
</evidence>
<evidence type="ECO:0000313" key="2">
    <source>
        <dbReference type="EMBL" id="RXJ72463.1"/>
    </source>
</evidence>
<organism evidence="2 3">
    <name type="scientific">Veronia nyctiphanis</name>
    <dbReference type="NCBI Taxonomy" id="1278244"/>
    <lineage>
        <taxon>Bacteria</taxon>
        <taxon>Pseudomonadati</taxon>
        <taxon>Pseudomonadota</taxon>
        <taxon>Gammaproteobacteria</taxon>
        <taxon>Vibrionales</taxon>
        <taxon>Vibrionaceae</taxon>
        <taxon>Veronia</taxon>
    </lineage>
</organism>
<evidence type="ECO:0000256" key="1">
    <source>
        <dbReference type="ARBA" id="ARBA00005367"/>
    </source>
</evidence>
<comment type="caution">
    <text evidence="2">The sequence shown here is derived from an EMBL/GenBank/DDBJ whole genome shotgun (WGS) entry which is preliminary data.</text>
</comment>
<comment type="similarity">
    <text evidence="1">Belongs to the UPF0231 family.</text>
</comment>
<accession>A0A4Q0YPI5</accession>
<proteinExistence type="inferred from homology"/>
<protein>
    <submittedName>
        <fullName evidence="2">Uncharacterized protein</fullName>
    </submittedName>
</protein>
<dbReference type="RefSeq" id="WP_129123042.1">
    <property type="nucleotide sequence ID" value="NZ_PEIB01000020.1"/>
</dbReference>
<dbReference type="Pfam" id="PF06062">
    <property type="entry name" value="UPF0231"/>
    <property type="match status" value="1"/>
</dbReference>
<dbReference type="EMBL" id="PEIB01000020">
    <property type="protein sequence ID" value="RXJ72463.1"/>
    <property type="molecule type" value="Genomic_DNA"/>
</dbReference>
<dbReference type="InterPro" id="IPR008249">
    <property type="entry name" value="UPF0231"/>
</dbReference>
<dbReference type="PIRSF" id="PIRSF006287">
    <property type="entry name" value="UCP006287"/>
    <property type="match status" value="1"/>
</dbReference>
<name>A0A4Q0YPI5_9GAMM</name>